<evidence type="ECO:0000256" key="1">
    <source>
        <dbReference type="SAM" id="MobiDB-lite"/>
    </source>
</evidence>
<dbReference type="Proteomes" id="UP000036681">
    <property type="component" value="Unplaced"/>
</dbReference>
<evidence type="ECO:0000313" key="3">
    <source>
        <dbReference type="WBParaSite" id="ALUE_0001224001-mRNA-1"/>
    </source>
</evidence>
<dbReference type="WBParaSite" id="ALUE_0001224001-mRNA-1">
    <property type="protein sequence ID" value="ALUE_0001224001-mRNA-1"/>
    <property type="gene ID" value="ALUE_0001224001"/>
</dbReference>
<dbReference type="AlphaFoldDB" id="A0A0M3I5K8"/>
<name>A0A0M3I5K8_ASCLU</name>
<accession>A0A0M3I5K8</accession>
<sequence>MGLEDNAIDIHKRSTESIAIMRPHARDAYAPSSTTSTSTSVVVVVVVHFKRLATSTRRSIMMTSDGVINANRSDSEGKTKRRRCRIDSCV</sequence>
<evidence type="ECO:0000313" key="2">
    <source>
        <dbReference type="Proteomes" id="UP000036681"/>
    </source>
</evidence>
<protein>
    <submittedName>
        <fullName evidence="3">Uncharacterized protein</fullName>
    </submittedName>
</protein>
<organism evidence="2 3">
    <name type="scientific">Ascaris lumbricoides</name>
    <name type="common">Giant roundworm</name>
    <dbReference type="NCBI Taxonomy" id="6252"/>
    <lineage>
        <taxon>Eukaryota</taxon>
        <taxon>Metazoa</taxon>
        <taxon>Ecdysozoa</taxon>
        <taxon>Nematoda</taxon>
        <taxon>Chromadorea</taxon>
        <taxon>Rhabditida</taxon>
        <taxon>Spirurina</taxon>
        <taxon>Ascaridomorpha</taxon>
        <taxon>Ascaridoidea</taxon>
        <taxon>Ascarididae</taxon>
        <taxon>Ascaris</taxon>
    </lineage>
</organism>
<proteinExistence type="predicted"/>
<keyword evidence="2" id="KW-1185">Reference proteome</keyword>
<reference evidence="3" key="1">
    <citation type="submission" date="2017-02" db="UniProtKB">
        <authorList>
            <consortium name="WormBaseParasite"/>
        </authorList>
    </citation>
    <scope>IDENTIFICATION</scope>
</reference>
<feature type="region of interest" description="Disordered" evidence="1">
    <location>
        <begin position="69"/>
        <end position="90"/>
    </location>
</feature>